<dbReference type="EnsemblProtists" id="EKX39474">
    <property type="protein sequence ID" value="EKX39474"/>
    <property type="gene ID" value="GUITHDRAFT_143470"/>
</dbReference>
<dbReference type="Proteomes" id="UP000011087">
    <property type="component" value="Unassembled WGS sequence"/>
</dbReference>
<feature type="compositionally biased region" description="Low complexity" evidence="1">
    <location>
        <begin position="266"/>
        <end position="275"/>
    </location>
</feature>
<feature type="compositionally biased region" description="Basic and acidic residues" evidence="1">
    <location>
        <begin position="137"/>
        <end position="148"/>
    </location>
</feature>
<feature type="region of interest" description="Disordered" evidence="1">
    <location>
        <begin position="183"/>
        <end position="322"/>
    </location>
</feature>
<reference evidence="5" key="2">
    <citation type="submission" date="2012-11" db="EMBL/GenBank/DDBJ databases">
        <authorList>
            <person name="Kuo A."/>
            <person name="Curtis B.A."/>
            <person name="Tanifuji G."/>
            <person name="Burki F."/>
            <person name="Gruber A."/>
            <person name="Irimia M."/>
            <person name="Maruyama S."/>
            <person name="Arias M.C."/>
            <person name="Ball S.G."/>
            <person name="Gile G.H."/>
            <person name="Hirakawa Y."/>
            <person name="Hopkins J.F."/>
            <person name="Rensing S.A."/>
            <person name="Schmutz J."/>
            <person name="Symeonidi A."/>
            <person name="Elias M."/>
            <person name="Eveleigh R.J."/>
            <person name="Herman E.K."/>
            <person name="Klute M.J."/>
            <person name="Nakayama T."/>
            <person name="Obornik M."/>
            <person name="Reyes-Prieto A."/>
            <person name="Armbrust E.V."/>
            <person name="Aves S.J."/>
            <person name="Beiko R.G."/>
            <person name="Coutinho P."/>
            <person name="Dacks J.B."/>
            <person name="Durnford D.G."/>
            <person name="Fast N.M."/>
            <person name="Green B.R."/>
            <person name="Grisdale C."/>
            <person name="Hempe F."/>
            <person name="Henrissat B."/>
            <person name="Hoppner M.P."/>
            <person name="Ishida K.-I."/>
            <person name="Kim E."/>
            <person name="Koreny L."/>
            <person name="Kroth P.G."/>
            <person name="Liu Y."/>
            <person name="Malik S.-B."/>
            <person name="Maier U.G."/>
            <person name="McRose D."/>
            <person name="Mock T."/>
            <person name="Neilson J.A."/>
            <person name="Onodera N.T."/>
            <person name="Poole A.M."/>
            <person name="Pritham E.J."/>
            <person name="Richards T.A."/>
            <person name="Rocap G."/>
            <person name="Roy S.W."/>
            <person name="Sarai C."/>
            <person name="Schaack S."/>
            <person name="Shirato S."/>
            <person name="Slamovits C.H."/>
            <person name="Spencer D.F."/>
            <person name="Suzuki S."/>
            <person name="Worden A.Z."/>
            <person name="Zauner S."/>
            <person name="Barry K."/>
            <person name="Bell C."/>
            <person name="Bharti A.K."/>
            <person name="Crow J.A."/>
            <person name="Grimwood J."/>
            <person name="Kramer R."/>
            <person name="Lindquist E."/>
            <person name="Lucas S."/>
            <person name="Salamov A."/>
            <person name="McFadden G.I."/>
            <person name="Lane C.E."/>
            <person name="Keeling P.J."/>
            <person name="Gray M.W."/>
            <person name="Grigoriev I.V."/>
            <person name="Archibald J.M."/>
        </authorList>
    </citation>
    <scope>NUCLEOTIDE SEQUENCE</scope>
    <source>
        <strain evidence="5">CCMP2712</strain>
    </source>
</reference>
<keyword evidence="5" id="KW-1185">Reference proteome</keyword>
<feature type="compositionally biased region" description="Low complexity" evidence="1">
    <location>
        <begin position="288"/>
        <end position="299"/>
    </location>
</feature>
<protein>
    <submittedName>
        <fullName evidence="3 4">Uncharacterized protein</fullName>
    </submittedName>
</protein>
<dbReference type="EMBL" id="JH993039">
    <property type="protein sequence ID" value="EKX39474.1"/>
    <property type="molecule type" value="Genomic_DNA"/>
</dbReference>
<dbReference type="RefSeq" id="XP_005826454.1">
    <property type="nucleotide sequence ID" value="XM_005826397.1"/>
</dbReference>
<evidence type="ECO:0000256" key="2">
    <source>
        <dbReference type="SAM" id="Phobius"/>
    </source>
</evidence>
<evidence type="ECO:0000313" key="5">
    <source>
        <dbReference type="Proteomes" id="UP000011087"/>
    </source>
</evidence>
<dbReference type="AlphaFoldDB" id="L1IU92"/>
<keyword evidence="2" id="KW-1133">Transmembrane helix</keyword>
<reference evidence="3 5" key="1">
    <citation type="journal article" date="2012" name="Nature">
        <title>Algal genomes reveal evolutionary mosaicism and the fate of nucleomorphs.</title>
        <authorList>
            <consortium name="DOE Joint Genome Institute"/>
            <person name="Curtis B.A."/>
            <person name="Tanifuji G."/>
            <person name="Burki F."/>
            <person name="Gruber A."/>
            <person name="Irimia M."/>
            <person name="Maruyama S."/>
            <person name="Arias M.C."/>
            <person name="Ball S.G."/>
            <person name="Gile G.H."/>
            <person name="Hirakawa Y."/>
            <person name="Hopkins J.F."/>
            <person name="Kuo A."/>
            <person name="Rensing S.A."/>
            <person name="Schmutz J."/>
            <person name="Symeonidi A."/>
            <person name="Elias M."/>
            <person name="Eveleigh R.J."/>
            <person name="Herman E.K."/>
            <person name="Klute M.J."/>
            <person name="Nakayama T."/>
            <person name="Obornik M."/>
            <person name="Reyes-Prieto A."/>
            <person name="Armbrust E.V."/>
            <person name="Aves S.J."/>
            <person name="Beiko R.G."/>
            <person name="Coutinho P."/>
            <person name="Dacks J.B."/>
            <person name="Durnford D.G."/>
            <person name="Fast N.M."/>
            <person name="Green B.R."/>
            <person name="Grisdale C.J."/>
            <person name="Hempel F."/>
            <person name="Henrissat B."/>
            <person name="Hoppner M.P."/>
            <person name="Ishida K."/>
            <person name="Kim E."/>
            <person name="Koreny L."/>
            <person name="Kroth P.G."/>
            <person name="Liu Y."/>
            <person name="Malik S.B."/>
            <person name="Maier U.G."/>
            <person name="McRose D."/>
            <person name="Mock T."/>
            <person name="Neilson J.A."/>
            <person name="Onodera N.T."/>
            <person name="Poole A.M."/>
            <person name="Pritham E.J."/>
            <person name="Richards T.A."/>
            <person name="Rocap G."/>
            <person name="Roy S.W."/>
            <person name="Sarai C."/>
            <person name="Schaack S."/>
            <person name="Shirato S."/>
            <person name="Slamovits C.H."/>
            <person name="Spencer D.F."/>
            <person name="Suzuki S."/>
            <person name="Worden A.Z."/>
            <person name="Zauner S."/>
            <person name="Barry K."/>
            <person name="Bell C."/>
            <person name="Bharti A.K."/>
            <person name="Crow J.A."/>
            <person name="Grimwood J."/>
            <person name="Kramer R."/>
            <person name="Lindquist E."/>
            <person name="Lucas S."/>
            <person name="Salamov A."/>
            <person name="McFadden G.I."/>
            <person name="Lane C.E."/>
            <person name="Keeling P.J."/>
            <person name="Gray M.W."/>
            <person name="Grigoriev I.V."/>
            <person name="Archibald J.M."/>
        </authorList>
    </citation>
    <scope>NUCLEOTIDE SEQUENCE</scope>
    <source>
        <strain evidence="3 5">CCMP2712</strain>
    </source>
</reference>
<sequence>MEWWVWLVIAAGVVLVLMVVGIILMKRRKGGGGDGDQANVEAAAEQRCSWPEKVVSGSCTKEEAEEQDEDVRLEAAVGFDGWGLVQTIDDPEKKKLLSSKSDDGDEADAFNGLYVGKLGGGVADPPSIGLGTVFPDPESHNPRPDPHRMIVKKLPSPPSVGNGRRSTFDEHLRAADEPAVEAEAEAEEGGTKILAHMHDWGGEVPEDEKDNRPSENGSILSPAMVEENIAEDPSVTRKRFTGYSQTPASRKRNGTDLVGAADLQLSSSPSPNSSRNSEHGWSDDSIKSRTLSSSDSSDSPARWVQGFRVRAPSMSPPQTRSRRRILALHQEDGSERVGDWSDHGMGGKEEIFSETRTQNMTRPVELPGDKVNPLSLARLN</sequence>
<evidence type="ECO:0000313" key="3">
    <source>
        <dbReference type="EMBL" id="EKX39474.1"/>
    </source>
</evidence>
<gene>
    <name evidence="3" type="ORF">GUITHDRAFT_143470</name>
</gene>
<dbReference type="PaxDb" id="55529-EKX39474"/>
<dbReference type="HOGENOM" id="CLU_728531_0_0_1"/>
<feature type="transmembrane region" description="Helical" evidence="2">
    <location>
        <begin position="6"/>
        <end position="25"/>
    </location>
</feature>
<organism evidence="3">
    <name type="scientific">Guillardia theta (strain CCMP2712)</name>
    <name type="common">Cryptophyte</name>
    <dbReference type="NCBI Taxonomy" id="905079"/>
    <lineage>
        <taxon>Eukaryota</taxon>
        <taxon>Cryptophyceae</taxon>
        <taxon>Pyrenomonadales</taxon>
        <taxon>Geminigeraceae</taxon>
        <taxon>Guillardia</taxon>
    </lineage>
</organism>
<feature type="region of interest" description="Disordered" evidence="1">
    <location>
        <begin position="134"/>
        <end position="166"/>
    </location>
</feature>
<dbReference type="KEGG" id="gtt:GUITHDRAFT_143470"/>
<accession>L1IU92</accession>
<keyword evidence="2" id="KW-0472">Membrane</keyword>
<dbReference type="GeneID" id="17296191"/>
<evidence type="ECO:0000256" key="1">
    <source>
        <dbReference type="SAM" id="MobiDB-lite"/>
    </source>
</evidence>
<evidence type="ECO:0000313" key="4">
    <source>
        <dbReference type="EnsemblProtists" id="EKX39474"/>
    </source>
</evidence>
<proteinExistence type="predicted"/>
<feature type="compositionally biased region" description="Basic and acidic residues" evidence="1">
    <location>
        <begin position="276"/>
        <end position="287"/>
    </location>
</feature>
<name>L1IU92_GUITC</name>
<reference evidence="4" key="3">
    <citation type="submission" date="2015-06" db="UniProtKB">
        <authorList>
            <consortium name="EnsemblProtists"/>
        </authorList>
    </citation>
    <scope>IDENTIFICATION</scope>
</reference>
<keyword evidence="2" id="KW-0812">Transmembrane</keyword>